<proteinExistence type="predicted"/>
<comment type="caution">
    <text evidence="1">The sequence shown here is derived from an EMBL/GenBank/DDBJ whole genome shotgun (WGS) entry which is preliminary data.</text>
</comment>
<dbReference type="EMBL" id="JAGEOJ010000016">
    <property type="protein sequence ID" value="MBO2452355.1"/>
    <property type="molecule type" value="Genomic_DNA"/>
</dbReference>
<gene>
    <name evidence="1" type="ORF">J4573_35060</name>
</gene>
<sequence length="754" mass="77734">MPQLKSRTTVVIAAMAAAVTAVVLTVVLSSSGKASEGGRGEGRLASPAFTADTVPVSQGLKKGDCGLSKGTAQELVPGVKKSGDRSCDWFGDDRFLTVDDGLSGAPPVVTSSADTLYAISPRPPKRFSGLGDDEALARTSSPYGKAEAEISLTLRGSYTRVTYGGRGLTETKAEAGALKAATDIAKNLGAPAKPSPSGTTPVGGAAPGFAALPRVCDTVPGDALDRLVRGADRSRGEANQELTQMFAQLRGGATDTCEWNASGPAGAKVDRNRVLQVTVGSVPDWEPGAGARAITRAYLRLHGEARGDGTGKAGAAERFHALKGLGDQAFGGTWSQYQNYGRVVFRLRNVLVDVLYRGEDTQSKTLYRTDLPGDKALAGAYTAALGIAGVLKSPQGAAPMAGPVTQRLPRDCGLSAATLRSLVPKAEVVENGDFGECRWFVREQSLSLEVSLRAYVSGSVADLPGSVLAISSSGLRWGRVRTSPLGDAVTATGLARYSNDEPEPLTGVGEDGVGGFRAGTGAGWTQFRVGNVVARVSYGVDRFGGAKPRAEASLRASALKASAEIARSLGSAPHGTPAYGTGGGAGAPLAPPSSACGLVSGKVLGKVIKGHRSPTPNTDVAKDGVLVQGRRSTCAWGAKDRVLTVTVASGPGADRRAAEQAAARAYLASQLNAQAGQPISGDDEKYYKPLTGLGDQAFASYLEEGSPGRIMVRSRNLLLEVTFASNSRSKPPNRRQSIDAVSAVAAEAASKLPR</sequence>
<dbReference type="RefSeq" id="WP_208260330.1">
    <property type="nucleotide sequence ID" value="NZ_JAGEOJ010000016.1"/>
</dbReference>
<keyword evidence="2" id="KW-1185">Reference proteome</keyword>
<accession>A0A939PGR7</accession>
<dbReference type="Proteomes" id="UP000669179">
    <property type="component" value="Unassembled WGS sequence"/>
</dbReference>
<protein>
    <submittedName>
        <fullName evidence="1">Uncharacterized protein</fullName>
    </submittedName>
</protein>
<evidence type="ECO:0000313" key="2">
    <source>
        <dbReference type="Proteomes" id="UP000669179"/>
    </source>
</evidence>
<name>A0A939PGR7_9ACTN</name>
<evidence type="ECO:0000313" key="1">
    <source>
        <dbReference type="EMBL" id="MBO2452355.1"/>
    </source>
</evidence>
<organism evidence="1 2">
    <name type="scientific">Actinomadura barringtoniae</name>
    <dbReference type="NCBI Taxonomy" id="1427535"/>
    <lineage>
        <taxon>Bacteria</taxon>
        <taxon>Bacillati</taxon>
        <taxon>Actinomycetota</taxon>
        <taxon>Actinomycetes</taxon>
        <taxon>Streptosporangiales</taxon>
        <taxon>Thermomonosporaceae</taxon>
        <taxon>Actinomadura</taxon>
    </lineage>
</organism>
<dbReference type="AlphaFoldDB" id="A0A939PGR7"/>
<reference evidence="1" key="1">
    <citation type="submission" date="2021-03" db="EMBL/GenBank/DDBJ databases">
        <authorList>
            <person name="Kanchanasin P."/>
            <person name="Saeng-In P."/>
            <person name="Phongsopitanun W."/>
            <person name="Yuki M."/>
            <person name="Kudo T."/>
            <person name="Ohkuma M."/>
            <person name="Tanasupawat S."/>
        </authorList>
    </citation>
    <scope>NUCLEOTIDE SEQUENCE</scope>
    <source>
        <strain evidence="1">GKU 128</strain>
    </source>
</reference>